<dbReference type="EMBL" id="JAAMPI010000213">
    <property type="protein sequence ID" value="KAF4634040.1"/>
    <property type="molecule type" value="Genomic_DNA"/>
</dbReference>
<comment type="caution">
    <text evidence="6">The sequence shown here is derived from an EMBL/GenBank/DDBJ whole genome shotgun (WGS) entry which is preliminary data.</text>
</comment>
<evidence type="ECO:0000256" key="3">
    <source>
        <dbReference type="ARBA" id="ARBA00022723"/>
    </source>
</evidence>
<dbReference type="PANTHER" id="PTHR42813:SF3">
    <property type="entry name" value="GLUTATHIONE-INDEPENDENT FORMALDEHYDE DEHYDROGENASE"/>
    <property type="match status" value="1"/>
</dbReference>
<gene>
    <name evidence="6" type="ORF">G7Y89_g4075</name>
</gene>
<keyword evidence="4" id="KW-0862">Zinc</keyword>
<dbReference type="Proteomes" id="UP000566819">
    <property type="component" value="Unassembled WGS sequence"/>
</dbReference>
<evidence type="ECO:0000256" key="1">
    <source>
        <dbReference type="ARBA" id="ARBA00001947"/>
    </source>
</evidence>
<sequence length="317" mass="34026">MSSSKLLSVSAEELDIPTVKSPLDAVIRLTSSAICVIKVRDRVIVNPLGFKVANDGESVLAGFIGVSDSLNFPGVPASNGGQVEYMVVPFADENLLKIPPGKVLELDYLLLSDIFPTAWFALESAGQVLGDNVVVFGAGAIRVYSVDNVPARLAKAESIGAIPINFDFGPADAQILKLEPNGVDRSCDCIGSKCVDEYGNNIENLILTQAVNVTRVGGGIGVIGVYLTHDLGRATPALKQGILPFPIGQFFLKNLSLCGGAATIHAYQELLKTSIDSGKARPSFVFEKEFRIEDAEEAYREFNDYKITKAVFRFPNP</sequence>
<dbReference type="InterPro" id="IPR011032">
    <property type="entry name" value="GroES-like_sf"/>
</dbReference>
<dbReference type="GO" id="GO:0046872">
    <property type="term" value="F:metal ion binding"/>
    <property type="evidence" value="ECO:0007669"/>
    <property type="project" value="UniProtKB-KW"/>
</dbReference>
<protein>
    <recommendedName>
        <fullName evidence="8">GroES-like protein</fullName>
    </recommendedName>
</protein>
<dbReference type="OrthoDB" id="3941538at2759"/>
<dbReference type="SUPFAM" id="SSF50129">
    <property type="entry name" value="GroES-like"/>
    <property type="match status" value="1"/>
</dbReference>
<evidence type="ECO:0000313" key="6">
    <source>
        <dbReference type="EMBL" id="KAF4634040.1"/>
    </source>
</evidence>
<evidence type="ECO:0000313" key="7">
    <source>
        <dbReference type="Proteomes" id="UP000566819"/>
    </source>
</evidence>
<dbReference type="Gene3D" id="3.90.180.10">
    <property type="entry name" value="Medium-chain alcohol dehydrogenases, catalytic domain"/>
    <property type="match status" value="1"/>
</dbReference>
<keyword evidence="3" id="KW-0479">Metal-binding</keyword>
<comment type="similarity">
    <text evidence="2">Belongs to the zinc-containing alcohol dehydrogenase family.</text>
</comment>
<dbReference type="SUPFAM" id="SSF51735">
    <property type="entry name" value="NAD(P)-binding Rossmann-fold domains"/>
    <property type="match status" value="1"/>
</dbReference>
<accession>A0A8H4RQ61</accession>
<dbReference type="InterPro" id="IPR036291">
    <property type="entry name" value="NAD(P)-bd_dom_sf"/>
</dbReference>
<keyword evidence="5" id="KW-0520">NAD</keyword>
<reference evidence="6 7" key="1">
    <citation type="submission" date="2020-03" db="EMBL/GenBank/DDBJ databases">
        <title>Draft Genome Sequence of Cudoniella acicularis.</title>
        <authorList>
            <person name="Buettner E."/>
            <person name="Kellner H."/>
        </authorList>
    </citation>
    <scope>NUCLEOTIDE SEQUENCE [LARGE SCALE GENOMIC DNA]</scope>
    <source>
        <strain evidence="6 7">DSM 108380</strain>
    </source>
</reference>
<dbReference type="Gene3D" id="3.40.50.720">
    <property type="entry name" value="NAD(P)-binding Rossmann-like Domain"/>
    <property type="match status" value="1"/>
</dbReference>
<dbReference type="PANTHER" id="PTHR42813">
    <property type="entry name" value="ZINC-TYPE ALCOHOL DEHYDROGENASE-LIKE"/>
    <property type="match status" value="1"/>
</dbReference>
<evidence type="ECO:0000256" key="2">
    <source>
        <dbReference type="ARBA" id="ARBA00008072"/>
    </source>
</evidence>
<evidence type="ECO:0000256" key="4">
    <source>
        <dbReference type="ARBA" id="ARBA00022833"/>
    </source>
</evidence>
<dbReference type="AlphaFoldDB" id="A0A8H4RQ61"/>
<keyword evidence="7" id="KW-1185">Reference proteome</keyword>
<comment type="cofactor">
    <cofactor evidence="1">
        <name>Zn(2+)</name>
        <dbReference type="ChEBI" id="CHEBI:29105"/>
    </cofactor>
</comment>
<name>A0A8H4RQ61_9HELO</name>
<evidence type="ECO:0000256" key="5">
    <source>
        <dbReference type="ARBA" id="ARBA00023027"/>
    </source>
</evidence>
<proteinExistence type="inferred from homology"/>
<organism evidence="6 7">
    <name type="scientific">Cudoniella acicularis</name>
    <dbReference type="NCBI Taxonomy" id="354080"/>
    <lineage>
        <taxon>Eukaryota</taxon>
        <taxon>Fungi</taxon>
        <taxon>Dikarya</taxon>
        <taxon>Ascomycota</taxon>
        <taxon>Pezizomycotina</taxon>
        <taxon>Leotiomycetes</taxon>
        <taxon>Helotiales</taxon>
        <taxon>Tricladiaceae</taxon>
        <taxon>Cudoniella</taxon>
    </lineage>
</organism>
<evidence type="ECO:0008006" key="8">
    <source>
        <dbReference type="Google" id="ProtNLM"/>
    </source>
</evidence>